<proteinExistence type="predicted"/>
<reference evidence="1" key="1">
    <citation type="submission" date="2014-11" db="EMBL/GenBank/DDBJ databases">
        <authorList>
            <person name="Amaro Gonzalez C."/>
        </authorList>
    </citation>
    <scope>NUCLEOTIDE SEQUENCE</scope>
</reference>
<accession>A0A0E9U5P4</accession>
<name>A0A0E9U5P4_ANGAN</name>
<protein>
    <submittedName>
        <fullName evidence="1">Uncharacterized protein</fullName>
    </submittedName>
</protein>
<reference evidence="1" key="2">
    <citation type="journal article" date="2015" name="Fish Shellfish Immunol.">
        <title>Early steps in the European eel (Anguilla anguilla)-Vibrio vulnificus interaction in the gills: Role of the RtxA13 toxin.</title>
        <authorList>
            <person name="Callol A."/>
            <person name="Pajuelo D."/>
            <person name="Ebbesson L."/>
            <person name="Teles M."/>
            <person name="MacKenzie S."/>
            <person name="Amaro C."/>
        </authorList>
    </citation>
    <scope>NUCLEOTIDE SEQUENCE</scope>
</reference>
<sequence>MVPLKCALYFIVYQWQCINVCHFHPRRRTLF</sequence>
<organism evidence="1">
    <name type="scientific">Anguilla anguilla</name>
    <name type="common">European freshwater eel</name>
    <name type="synonym">Muraena anguilla</name>
    <dbReference type="NCBI Taxonomy" id="7936"/>
    <lineage>
        <taxon>Eukaryota</taxon>
        <taxon>Metazoa</taxon>
        <taxon>Chordata</taxon>
        <taxon>Craniata</taxon>
        <taxon>Vertebrata</taxon>
        <taxon>Euteleostomi</taxon>
        <taxon>Actinopterygii</taxon>
        <taxon>Neopterygii</taxon>
        <taxon>Teleostei</taxon>
        <taxon>Anguilliformes</taxon>
        <taxon>Anguillidae</taxon>
        <taxon>Anguilla</taxon>
    </lineage>
</organism>
<dbReference type="EMBL" id="GBXM01048097">
    <property type="protein sequence ID" value="JAH60480.1"/>
    <property type="molecule type" value="Transcribed_RNA"/>
</dbReference>
<evidence type="ECO:0000313" key="1">
    <source>
        <dbReference type="EMBL" id="JAH60480.1"/>
    </source>
</evidence>
<dbReference type="AlphaFoldDB" id="A0A0E9U5P4"/>